<dbReference type="InterPro" id="IPR036291">
    <property type="entry name" value="NAD(P)-bd_dom_sf"/>
</dbReference>
<reference evidence="1" key="2">
    <citation type="journal article" date="2023" name="IMA Fungus">
        <title>Comparative genomic study of the Penicillium genus elucidates a diverse pangenome and 15 lateral gene transfer events.</title>
        <authorList>
            <person name="Petersen C."/>
            <person name="Sorensen T."/>
            <person name="Nielsen M.R."/>
            <person name="Sondergaard T.E."/>
            <person name="Sorensen J.L."/>
            <person name="Fitzpatrick D.A."/>
            <person name="Frisvad J.C."/>
            <person name="Nielsen K.L."/>
        </authorList>
    </citation>
    <scope>NUCLEOTIDE SEQUENCE</scope>
    <source>
        <strain evidence="1">IBT 20477</strain>
    </source>
</reference>
<dbReference type="EMBL" id="JAPQKQ010000002">
    <property type="protein sequence ID" value="KAJ5209070.1"/>
    <property type="molecule type" value="Genomic_DNA"/>
</dbReference>
<accession>A0A9W9MXG7</accession>
<keyword evidence="2" id="KW-1185">Reference proteome</keyword>
<reference evidence="1" key="1">
    <citation type="submission" date="2022-11" db="EMBL/GenBank/DDBJ databases">
        <authorList>
            <person name="Petersen C."/>
        </authorList>
    </citation>
    <scope>NUCLEOTIDE SEQUENCE</scope>
    <source>
        <strain evidence="1">IBT 20477</strain>
    </source>
</reference>
<gene>
    <name evidence="1" type="ORF">N7449_003449</name>
</gene>
<protein>
    <submittedName>
        <fullName evidence="1">Levodione reductase</fullName>
    </submittedName>
</protein>
<dbReference type="Gene3D" id="3.40.50.720">
    <property type="entry name" value="NAD(P)-binding Rossmann-like Domain"/>
    <property type="match status" value="1"/>
</dbReference>
<dbReference type="Proteomes" id="UP001150942">
    <property type="component" value="Unassembled WGS sequence"/>
</dbReference>
<comment type="caution">
    <text evidence="1">The sequence shown here is derived from an EMBL/GenBank/DDBJ whole genome shotgun (WGS) entry which is preliminary data.</text>
</comment>
<name>A0A9W9MXG7_9EURO</name>
<dbReference type="SUPFAM" id="SSF51735">
    <property type="entry name" value="NAD(P)-binding Rossmann-fold domains"/>
    <property type="match status" value="1"/>
</dbReference>
<dbReference type="AlphaFoldDB" id="A0A9W9MXG7"/>
<evidence type="ECO:0000313" key="1">
    <source>
        <dbReference type="EMBL" id="KAJ5209070.1"/>
    </source>
</evidence>
<organism evidence="1 2">
    <name type="scientific">Penicillium cf. viridicatum</name>
    <dbReference type="NCBI Taxonomy" id="2972119"/>
    <lineage>
        <taxon>Eukaryota</taxon>
        <taxon>Fungi</taxon>
        <taxon>Dikarya</taxon>
        <taxon>Ascomycota</taxon>
        <taxon>Pezizomycotina</taxon>
        <taxon>Eurotiomycetes</taxon>
        <taxon>Eurotiomycetidae</taxon>
        <taxon>Eurotiales</taxon>
        <taxon>Aspergillaceae</taxon>
        <taxon>Penicillium</taxon>
    </lineage>
</organism>
<dbReference type="OrthoDB" id="414540at2759"/>
<evidence type="ECO:0000313" key="2">
    <source>
        <dbReference type="Proteomes" id="UP001150942"/>
    </source>
</evidence>
<sequence>MVQATLKGQVGVVTGAGSAYGIGRSMVITAAKSGTKVIYACDINTSYFADLQNTAKATGSDTTVECRIPDVSSED</sequence>
<proteinExistence type="predicted"/>